<evidence type="ECO:0000313" key="18">
    <source>
        <dbReference type="EMBL" id="SDD76034.1"/>
    </source>
</evidence>
<organism evidence="18 19">
    <name type="scientific">Desulfuromonas thiophila</name>
    <dbReference type="NCBI Taxonomy" id="57664"/>
    <lineage>
        <taxon>Bacteria</taxon>
        <taxon>Pseudomonadati</taxon>
        <taxon>Thermodesulfobacteriota</taxon>
        <taxon>Desulfuromonadia</taxon>
        <taxon>Desulfuromonadales</taxon>
        <taxon>Desulfuromonadaceae</taxon>
        <taxon>Desulfuromonas</taxon>
    </lineage>
</organism>
<dbReference type="InterPro" id="IPR001478">
    <property type="entry name" value="PDZ"/>
</dbReference>
<dbReference type="PANTHER" id="PTHR22939">
    <property type="entry name" value="SERINE PROTEASE FAMILY S1C HTRA-RELATED"/>
    <property type="match status" value="1"/>
</dbReference>
<dbReference type="Pfam" id="PF17820">
    <property type="entry name" value="PDZ_6"/>
    <property type="match status" value="1"/>
</dbReference>
<evidence type="ECO:0000256" key="10">
    <source>
        <dbReference type="ARBA" id="ARBA00022801"/>
    </source>
</evidence>
<feature type="active site" description="Charge relay system" evidence="14">
    <location>
        <position position="130"/>
    </location>
</feature>
<dbReference type="AlphaFoldDB" id="A0A1G6XCS9"/>
<dbReference type="InterPro" id="IPR041489">
    <property type="entry name" value="PDZ_6"/>
</dbReference>
<comment type="similarity">
    <text evidence="3">Belongs to the peptidase S1C family.</text>
</comment>
<dbReference type="GO" id="GO:0006508">
    <property type="term" value="P:proteolysis"/>
    <property type="evidence" value="ECO:0007669"/>
    <property type="project" value="UniProtKB-KW"/>
</dbReference>
<keyword evidence="19" id="KW-1185">Reference proteome</keyword>
<evidence type="ECO:0000256" key="12">
    <source>
        <dbReference type="ARBA" id="ARBA00023016"/>
    </source>
</evidence>
<evidence type="ECO:0000259" key="17">
    <source>
        <dbReference type="PROSITE" id="PS50106"/>
    </source>
</evidence>
<evidence type="ECO:0000313" key="19">
    <source>
        <dbReference type="Proteomes" id="UP000243205"/>
    </source>
</evidence>
<keyword evidence="8" id="KW-0677">Repeat</keyword>
<dbReference type="InterPro" id="IPR009003">
    <property type="entry name" value="Peptidase_S1_PA"/>
</dbReference>
<accession>A0A1G6XCS9</accession>
<sequence length="454" mass="48341">MKTLARLLLLCLLPSLSLAAAPDFVALTEKLKPAVVNISTTKEVPPLQNRLRGFGSPHGDLFDNFFEHFFRGQPLPGQKKKSLGSGFIISTDGYILTNAHVVDRAEEIKVQLDGHKTFDATVKGVDSKLDLALLKIETSETLPTVTLGNSDELKIGEWVMAIGNPFGLEQTVTVGIVSAKGRVIGAGPYDNFIQTDASINPGNSGGPLFNTQGEVIGINTAIVAGGQGIGFAIPINAAKAIVPQLKETGHVTRGWLGVTIQQVSDELATSFGLEQAQGALVSSVAKNSPADKAGLQRGDIILEFNNQTIDSMNDLPRLVAAVPVGDKAELTLFRKGKKKTVSVKVGALEEDGTQPTQQLSGHPLGLHTSPLTEELRQHYDLQTSQGVLVTAVDPAGPAARAGLQPGDVIIEYNGIEIRSNADLEQAARSARDQLHRLLIQRGQGLFFVALRLTP</sequence>
<keyword evidence="7 16" id="KW-0732">Signal</keyword>
<dbReference type="Pfam" id="PF13180">
    <property type="entry name" value="PDZ_2"/>
    <property type="match status" value="1"/>
</dbReference>
<feature type="binding site" evidence="15">
    <location>
        <position position="130"/>
    </location>
    <ligand>
        <name>substrate</name>
    </ligand>
</feature>
<proteinExistence type="inferred from homology"/>
<dbReference type="Proteomes" id="UP000243205">
    <property type="component" value="Unassembled WGS sequence"/>
</dbReference>
<evidence type="ECO:0000256" key="5">
    <source>
        <dbReference type="ARBA" id="ARBA00013958"/>
    </source>
</evidence>
<name>A0A1G6XCS9_9BACT</name>
<evidence type="ECO:0000256" key="8">
    <source>
        <dbReference type="ARBA" id="ARBA00022737"/>
    </source>
</evidence>
<feature type="binding site" evidence="15">
    <location>
        <position position="100"/>
    </location>
    <ligand>
        <name>substrate</name>
    </ligand>
</feature>
<dbReference type="GO" id="GO:0004252">
    <property type="term" value="F:serine-type endopeptidase activity"/>
    <property type="evidence" value="ECO:0007669"/>
    <property type="project" value="InterPro"/>
</dbReference>
<feature type="domain" description="PDZ" evidence="17">
    <location>
        <begin position="252"/>
        <end position="336"/>
    </location>
</feature>
<dbReference type="SUPFAM" id="SSF50156">
    <property type="entry name" value="PDZ domain-like"/>
    <property type="match status" value="2"/>
</dbReference>
<keyword evidence="11" id="KW-0720">Serine protease</keyword>
<feature type="active site" description="Charge relay system" evidence="14">
    <location>
        <position position="204"/>
    </location>
</feature>
<dbReference type="InterPro" id="IPR011782">
    <property type="entry name" value="Pept_S1C_Do"/>
</dbReference>
<dbReference type="InterPro" id="IPR001940">
    <property type="entry name" value="Peptidase_S1C"/>
</dbReference>
<dbReference type="Gene3D" id="2.30.42.10">
    <property type="match status" value="2"/>
</dbReference>
<keyword evidence="10" id="KW-0378">Hydrolase</keyword>
<dbReference type="PROSITE" id="PS50106">
    <property type="entry name" value="PDZ"/>
    <property type="match status" value="2"/>
</dbReference>
<comment type="catalytic activity">
    <reaction evidence="1">
        <text>Acts on substrates that are at least partially unfolded. The cleavage site P1 residue is normally between a pair of hydrophobic residues, such as Val-|-Val.</text>
        <dbReference type="EC" id="3.4.21.107"/>
    </reaction>
</comment>
<comment type="subcellular location">
    <subcellularLocation>
        <location evidence="2">Periplasm</location>
    </subcellularLocation>
</comment>
<dbReference type="EMBL" id="FNAQ01000001">
    <property type="protein sequence ID" value="SDD76034.1"/>
    <property type="molecule type" value="Genomic_DNA"/>
</dbReference>
<feature type="binding site" evidence="15">
    <location>
        <begin position="220"/>
        <end position="224"/>
    </location>
    <ligand>
        <name>substrate</name>
    </ligand>
</feature>
<dbReference type="InterPro" id="IPR036034">
    <property type="entry name" value="PDZ_sf"/>
</dbReference>
<dbReference type="CDD" id="cd10839">
    <property type="entry name" value="cpPDZ1_DegP-like"/>
    <property type="match status" value="1"/>
</dbReference>
<gene>
    <name evidence="18" type="ORF">SAMN05661003_101226</name>
</gene>
<feature type="signal peptide" evidence="16">
    <location>
        <begin position="1"/>
        <end position="19"/>
    </location>
</feature>
<dbReference type="GO" id="GO:0042597">
    <property type="term" value="C:periplasmic space"/>
    <property type="evidence" value="ECO:0007669"/>
    <property type="project" value="UniProtKB-SubCell"/>
</dbReference>
<reference evidence="19" key="1">
    <citation type="submission" date="2016-10" db="EMBL/GenBank/DDBJ databases">
        <authorList>
            <person name="Varghese N."/>
            <person name="Submissions S."/>
        </authorList>
    </citation>
    <scope>NUCLEOTIDE SEQUENCE [LARGE SCALE GENOMIC DNA]</scope>
    <source>
        <strain evidence="19">DSM 8987</strain>
    </source>
</reference>
<dbReference type="FunFam" id="2.30.42.10:FF:000037">
    <property type="entry name" value="Periplasmic serine endoprotease DegP-like"/>
    <property type="match status" value="1"/>
</dbReference>
<evidence type="ECO:0000256" key="13">
    <source>
        <dbReference type="ARBA" id="ARBA00032850"/>
    </source>
</evidence>
<dbReference type="STRING" id="57664.SAMN05661003_101226"/>
<feature type="binding site" evidence="15">
    <location>
        <begin position="202"/>
        <end position="204"/>
    </location>
    <ligand>
        <name>substrate</name>
    </ligand>
</feature>
<evidence type="ECO:0000256" key="2">
    <source>
        <dbReference type="ARBA" id="ARBA00004418"/>
    </source>
</evidence>
<dbReference type="Gene3D" id="2.40.10.120">
    <property type="match status" value="1"/>
</dbReference>
<dbReference type="PANTHER" id="PTHR22939:SF130">
    <property type="entry name" value="PERIPLASMIC SERINE ENDOPROTEASE DEGP-LIKE-RELATED"/>
    <property type="match status" value="1"/>
</dbReference>
<protein>
    <recommendedName>
        <fullName evidence="5">Probable periplasmic serine endoprotease DegP-like</fullName>
        <ecNumber evidence="4">3.4.21.107</ecNumber>
    </recommendedName>
    <alternativeName>
        <fullName evidence="13">Protease Do</fullName>
    </alternativeName>
</protein>
<dbReference type="SUPFAM" id="SSF50494">
    <property type="entry name" value="Trypsin-like serine proteases"/>
    <property type="match status" value="1"/>
</dbReference>
<evidence type="ECO:0000256" key="15">
    <source>
        <dbReference type="PIRSR" id="PIRSR611782-2"/>
    </source>
</evidence>
<feature type="chain" id="PRO_5039015484" description="Probable periplasmic serine endoprotease DegP-like" evidence="16">
    <location>
        <begin position="20"/>
        <end position="454"/>
    </location>
</feature>
<dbReference type="SMART" id="SM00228">
    <property type="entry name" value="PDZ"/>
    <property type="match status" value="2"/>
</dbReference>
<evidence type="ECO:0000256" key="16">
    <source>
        <dbReference type="SAM" id="SignalP"/>
    </source>
</evidence>
<feature type="active site" description="Charge relay system" evidence="14">
    <location>
        <position position="100"/>
    </location>
</feature>
<keyword evidence="12" id="KW-0346">Stress response</keyword>
<dbReference type="OrthoDB" id="9758917at2"/>
<dbReference type="NCBIfam" id="TIGR02037">
    <property type="entry name" value="degP_htrA_DO"/>
    <property type="match status" value="1"/>
</dbReference>
<keyword evidence="9" id="KW-0574">Periplasm</keyword>
<evidence type="ECO:0000256" key="7">
    <source>
        <dbReference type="ARBA" id="ARBA00022729"/>
    </source>
</evidence>
<evidence type="ECO:0000256" key="9">
    <source>
        <dbReference type="ARBA" id="ARBA00022764"/>
    </source>
</evidence>
<dbReference type="PRINTS" id="PR00834">
    <property type="entry name" value="PROTEASES2C"/>
</dbReference>
<evidence type="ECO:0000256" key="11">
    <source>
        <dbReference type="ARBA" id="ARBA00022825"/>
    </source>
</evidence>
<dbReference type="RefSeq" id="WP_092075392.1">
    <property type="nucleotide sequence ID" value="NZ_CALFZY010000006.1"/>
</dbReference>
<dbReference type="GO" id="GO:0012501">
    <property type="term" value="P:programmed cell death"/>
    <property type="evidence" value="ECO:0007669"/>
    <property type="project" value="TreeGrafter"/>
</dbReference>
<dbReference type="EC" id="3.4.21.107" evidence="4"/>
<evidence type="ECO:0000256" key="14">
    <source>
        <dbReference type="PIRSR" id="PIRSR611782-1"/>
    </source>
</evidence>
<evidence type="ECO:0000256" key="4">
    <source>
        <dbReference type="ARBA" id="ARBA00013035"/>
    </source>
</evidence>
<feature type="domain" description="PDZ" evidence="17">
    <location>
        <begin position="360"/>
        <end position="442"/>
    </location>
</feature>
<evidence type="ECO:0000256" key="1">
    <source>
        <dbReference type="ARBA" id="ARBA00001772"/>
    </source>
</evidence>
<keyword evidence="6 18" id="KW-0645">Protease</keyword>
<evidence type="ECO:0000256" key="3">
    <source>
        <dbReference type="ARBA" id="ARBA00010541"/>
    </source>
</evidence>
<dbReference type="Pfam" id="PF13365">
    <property type="entry name" value="Trypsin_2"/>
    <property type="match status" value="1"/>
</dbReference>
<evidence type="ECO:0000256" key="6">
    <source>
        <dbReference type="ARBA" id="ARBA00022670"/>
    </source>
</evidence>